<proteinExistence type="predicted"/>
<evidence type="ECO:0000313" key="2">
    <source>
        <dbReference type="Proteomes" id="UP000053599"/>
    </source>
</evidence>
<dbReference type="EMBL" id="KN846954">
    <property type="protein sequence ID" value="KIV78374.1"/>
    <property type="molecule type" value="Genomic_DNA"/>
</dbReference>
<dbReference type="HOGENOM" id="CLU_2885788_0_0_1"/>
<name>A0A0D1YBZ8_9EURO</name>
<organism evidence="1 2">
    <name type="scientific">Exophiala sideris</name>
    <dbReference type="NCBI Taxonomy" id="1016849"/>
    <lineage>
        <taxon>Eukaryota</taxon>
        <taxon>Fungi</taxon>
        <taxon>Dikarya</taxon>
        <taxon>Ascomycota</taxon>
        <taxon>Pezizomycotina</taxon>
        <taxon>Eurotiomycetes</taxon>
        <taxon>Chaetothyriomycetidae</taxon>
        <taxon>Chaetothyriales</taxon>
        <taxon>Herpotrichiellaceae</taxon>
        <taxon>Exophiala</taxon>
    </lineage>
</organism>
<sequence length="63" mass="7061">MSEVVSVTGFIDPVAAQCKGASTISPLKGSFGFSLETEVHWEEYIEEMRSIRRGHSQPDYQKL</sequence>
<gene>
    <name evidence="1" type="ORF">PV11_10096</name>
</gene>
<accession>A0A0D1YBZ8</accession>
<reference evidence="1 2" key="1">
    <citation type="submission" date="2015-01" db="EMBL/GenBank/DDBJ databases">
        <title>The Genome Sequence of Exophiala sideris CBS121828.</title>
        <authorList>
            <consortium name="The Broad Institute Genomics Platform"/>
            <person name="Cuomo C."/>
            <person name="de Hoog S."/>
            <person name="Gorbushina A."/>
            <person name="Stielow B."/>
            <person name="Teixiera M."/>
            <person name="Abouelleil A."/>
            <person name="Chapman S.B."/>
            <person name="Priest M."/>
            <person name="Young S.K."/>
            <person name="Wortman J."/>
            <person name="Nusbaum C."/>
            <person name="Birren B."/>
        </authorList>
    </citation>
    <scope>NUCLEOTIDE SEQUENCE [LARGE SCALE GENOMIC DNA]</scope>
    <source>
        <strain evidence="1 2">CBS 121828</strain>
    </source>
</reference>
<dbReference type="AlphaFoldDB" id="A0A0D1YBZ8"/>
<dbReference type="Proteomes" id="UP000053599">
    <property type="component" value="Unassembled WGS sequence"/>
</dbReference>
<evidence type="ECO:0000313" key="1">
    <source>
        <dbReference type="EMBL" id="KIV78374.1"/>
    </source>
</evidence>
<protein>
    <submittedName>
        <fullName evidence="1">Uncharacterized protein</fullName>
    </submittedName>
</protein>